<dbReference type="OrthoDB" id="9792915at2"/>
<accession>A0A1M5XSC1</accession>
<protein>
    <submittedName>
        <fullName evidence="5">Translation initiation factor 1</fullName>
    </submittedName>
</protein>
<comment type="similarity">
    <text evidence="1">Belongs to the SUI1 family.</text>
</comment>
<gene>
    <name evidence="5" type="ORF">SAMN04488135_107109</name>
</gene>
<dbReference type="PANTHER" id="PTHR12789">
    <property type="entry name" value="DENSITY-REGULATED PROTEIN HOMOLOG"/>
    <property type="match status" value="1"/>
</dbReference>
<dbReference type="GO" id="GO:0002188">
    <property type="term" value="P:translation reinitiation"/>
    <property type="evidence" value="ECO:0007669"/>
    <property type="project" value="TreeGrafter"/>
</dbReference>
<dbReference type="Pfam" id="PF01253">
    <property type="entry name" value="SUI1"/>
    <property type="match status" value="1"/>
</dbReference>
<dbReference type="GO" id="GO:0003729">
    <property type="term" value="F:mRNA binding"/>
    <property type="evidence" value="ECO:0007669"/>
    <property type="project" value="TreeGrafter"/>
</dbReference>
<evidence type="ECO:0000256" key="3">
    <source>
        <dbReference type="ARBA" id="ARBA00022917"/>
    </source>
</evidence>
<evidence type="ECO:0000259" key="4">
    <source>
        <dbReference type="PROSITE" id="PS50296"/>
    </source>
</evidence>
<reference evidence="5 6" key="1">
    <citation type="submission" date="2016-11" db="EMBL/GenBank/DDBJ databases">
        <authorList>
            <person name="Jaros S."/>
            <person name="Januszkiewicz K."/>
            <person name="Wedrychowicz H."/>
        </authorList>
    </citation>
    <scope>NUCLEOTIDE SEQUENCE [LARGE SCALE GENOMIC DNA]</scope>
    <source>
        <strain evidence="5 6">CGMCC 1.10190</strain>
    </source>
</reference>
<keyword evidence="5" id="KW-0396">Initiation factor</keyword>
<proteinExistence type="inferred from homology"/>
<dbReference type="PANTHER" id="PTHR12789:SF0">
    <property type="entry name" value="DENSITY-REGULATED PROTEIN"/>
    <property type="match status" value="1"/>
</dbReference>
<name>A0A1M5XSC1_9BURK</name>
<evidence type="ECO:0000313" key="5">
    <source>
        <dbReference type="EMBL" id="SHI02676.1"/>
    </source>
</evidence>
<dbReference type="CDD" id="cd11567">
    <property type="entry name" value="YciH_like"/>
    <property type="match status" value="1"/>
</dbReference>
<dbReference type="NCBIfam" id="NF005297">
    <property type="entry name" value="PRK06824.1"/>
    <property type="match status" value="1"/>
</dbReference>
<dbReference type="GO" id="GO:0001731">
    <property type="term" value="P:formation of translation preinitiation complex"/>
    <property type="evidence" value="ECO:0007669"/>
    <property type="project" value="TreeGrafter"/>
</dbReference>
<dbReference type="GO" id="GO:0003743">
    <property type="term" value="F:translation initiation factor activity"/>
    <property type="evidence" value="ECO:0007669"/>
    <property type="project" value="UniProtKB-KW"/>
</dbReference>
<feature type="domain" description="SUI1" evidence="4">
    <location>
        <begin position="54"/>
        <end position="115"/>
    </location>
</feature>
<dbReference type="EMBL" id="FQXE01000007">
    <property type="protein sequence ID" value="SHI02676.1"/>
    <property type="molecule type" value="Genomic_DNA"/>
</dbReference>
<dbReference type="Proteomes" id="UP000184226">
    <property type="component" value="Unassembled WGS sequence"/>
</dbReference>
<evidence type="ECO:0000313" key="6">
    <source>
        <dbReference type="Proteomes" id="UP000184226"/>
    </source>
</evidence>
<dbReference type="AlphaFoldDB" id="A0A1M5XSC1"/>
<dbReference type="STRING" id="658167.SAMN04488135_107109"/>
<dbReference type="InterPro" id="IPR036877">
    <property type="entry name" value="SUI1_dom_sf"/>
</dbReference>
<dbReference type="InterPro" id="IPR001950">
    <property type="entry name" value="SUI1"/>
</dbReference>
<dbReference type="InterPro" id="IPR005872">
    <property type="entry name" value="SUI1_arc_bac"/>
</dbReference>
<evidence type="ECO:0000256" key="1">
    <source>
        <dbReference type="ARBA" id="ARBA00005422"/>
    </source>
</evidence>
<organism evidence="5 6">
    <name type="scientific">Pollutimonas bauzanensis</name>
    <dbReference type="NCBI Taxonomy" id="658167"/>
    <lineage>
        <taxon>Bacteria</taxon>
        <taxon>Pseudomonadati</taxon>
        <taxon>Pseudomonadota</taxon>
        <taxon>Betaproteobacteria</taxon>
        <taxon>Burkholderiales</taxon>
        <taxon>Alcaligenaceae</taxon>
        <taxon>Pollutimonas</taxon>
    </lineage>
</organism>
<sequence length="122" mass="12679">MATTVKPRPGSRLVYSTETGSMCPVCAQPMARCACRTITSLPDGDGIVRVSFETKGRRGKGVTVVKGVPLDAAALAGLGKQLKTACGSGGTVKDGVIEIQGDHRELVVQKLGPRWTVKRAGG</sequence>
<dbReference type="PROSITE" id="PS50296">
    <property type="entry name" value="SUI1"/>
    <property type="match status" value="1"/>
</dbReference>
<dbReference type="InterPro" id="IPR050318">
    <property type="entry name" value="DENR/SUI1_TIF"/>
</dbReference>
<dbReference type="RefSeq" id="WP_073104170.1">
    <property type="nucleotide sequence ID" value="NZ_FQXE01000007.1"/>
</dbReference>
<keyword evidence="6" id="KW-1185">Reference proteome</keyword>
<keyword evidence="3" id="KW-0648">Protein biosynthesis</keyword>
<dbReference type="Gene3D" id="3.30.780.10">
    <property type="entry name" value="SUI1-like domain"/>
    <property type="match status" value="1"/>
</dbReference>
<keyword evidence="2" id="KW-0810">Translation regulation</keyword>
<dbReference type="SUPFAM" id="SSF55159">
    <property type="entry name" value="eIF1-like"/>
    <property type="match status" value="1"/>
</dbReference>
<dbReference type="GO" id="GO:0006417">
    <property type="term" value="P:regulation of translation"/>
    <property type="evidence" value="ECO:0007669"/>
    <property type="project" value="UniProtKB-KW"/>
</dbReference>
<evidence type="ECO:0000256" key="2">
    <source>
        <dbReference type="ARBA" id="ARBA00022845"/>
    </source>
</evidence>